<feature type="domain" description="Fe2OG dioxygenase" evidence="7">
    <location>
        <begin position="172"/>
        <end position="295"/>
    </location>
</feature>
<keyword evidence="3" id="KW-0223">Dioxygenase</keyword>
<proteinExistence type="predicted"/>
<protein>
    <recommendedName>
        <fullName evidence="7">Fe2OG dioxygenase domain-containing protein</fullName>
    </recommendedName>
</protein>
<evidence type="ECO:0000256" key="6">
    <source>
        <dbReference type="SAM" id="Phobius"/>
    </source>
</evidence>
<comment type="caution">
    <text evidence="8">The sequence shown here is derived from an EMBL/GenBank/DDBJ whole genome shotgun (WGS) entry which is preliminary data.</text>
</comment>
<gene>
    <name evidence="8" type="ORF">SLS56_011124</name>
</gene>
<evidence type="ECO:0000259" key="7">
    <source>
        <dbReference type="PROSITE" id="PS51471"/>
    </source>
</evidence>
<comment type="cofactor">
    <cofactor evidence="1">
        <name>L-ascorbate</name>
        <dbReference type="ChEBI" id="CHEBI:38290"/>
    </cofactor>
</comment>
<evidence type="ECO:0000256" key="1">
    <source>
        <dbReference type="ARBA" id="ARBA00001961"/>
    </source>
</evidence>
<keyword evidence="9" id="KW-1185">Reference proteome</keyword>
<keyword evidence="5" id="KW-0408">Iron</keyword>
<keyword evidence="6" id="KW-0472">Membrane</keyword>
<evidence type="ECO:0000256" key="3">
    <source>
        <dbReference type="ARBA" id="ARBA00022964"/>
    </source>
</evidence>
<dbReference type="PROSITE" id="PS51471">
    <property type="entry name" value="FE2OG_OXY"/>
    <property type="match status" value="1"/>
</dbReference>
<dbReference type="PANTHER" id="PTHR10869:SF246">
    <property type="entry name" value="TRANSMEMBRANE PROLYL 4-HYDROXYLASE"/>
    <property type="match status" value="1"/>
</dbReference>
<keyword evidence="2" id="KW-0479">Metal-binding</keyword>
<evidence type="ECO:0000313" key="8">
    <source>
        <dbReference type="EMBL" id="KAL1617121.1"/>
    </source>
</evidence>
<evidence type="ECO:0000256" key="4">
    <source>
        <dbReference type="ARBA" id="ARBA00023002"/>
    </source>
</evidence>
<dbReference type="InterPro" id="IPR045054">
    <property type="entry name" value="P4HA-like"/>
</dbReference>
<sequence>MTTQKAPSVDAKPTKSPPSKAFRFSTAALIGPLFAYGIFKGHLLDVVGRLRPSPEMRSTNSSAVQTSIADIDFAAMHAQYAAACPDHRWETHIFSTDPLIVYIENYLAFEETQYLLNLAYDPGSSPVSKGYNLDAYDPEIRSSMSAVVPNDPIVSCIEKRSVDFQGYMPVSHLEDIQVVKYEVGDQFRPHFDWFSGMENPRLSTIFVYLACDDCRGGNTQFPDFSGRFTTTWCRFVDCAHDFDDGVGGVGFKPITGNAVFWSNLYPNGTGHPGVWHAGMPVKRGRKIGLNIFTRRDPMTPGVTS</sequence>
<dbReference type="PANTHER" id="PTHR10869">
    <property type="entry name" value="PROLYL 4-HYDROXYLASE ALPHA SUBUNIT"/>
    <property type="match status" value="1"/>
</dbReference>
<dbReference type="InterPro" id="IPR006620">
    <property type="entry name" value="Pro_4_hyd_alph"/>
</dbReference>
<dbReference type="InterPro" id="IPR044862">
    <property type="entry name" value="Pro_4_hyd_alph_FE2OG_OXY"/>
</dbReference>
<dbReference type="InterPro" id="IPR005123">
    <property type="entry name" value="Oxoglu/Fe-dep_dioxygenase_dom"/>
</dbReference>
<feature type="transmembrane region" description="Helical" evidence="6">
    <location>
        <begin position="21"/>
        <end position="39"/>
    </location>
</feature>
<evidence type="ECO:0000256" key="5">
    <source>
        <dbReference type="ARBA" id="ARBA00023004"/>
    </source>
</evidence>
<accession>A0ABR3SD60</accession>
<reference evidence="8 9" key="1">
    <citation type="submission" date="2024-02" db="EMBL/GenBank/DDBJ databases">
        <title>De novo assembly and annotation of 12 fungi associated with fruit tree decline syndrome in Ontario, Canada.</title>
        <authorList>
            <person name="Sulman M."/>
            <person name="Ellouze W."/>
            <person name="Ilyukhin E."/>
        </authorList>
    </citation>
    <scope>NUCLEOTIDE SEQUENCE [LARGE SCALE GENOMIC DNA]</scope>
    <source>
        <strain evidence="8 9">M1-105</strain>
    </source>
</reference>
<dbReference type="EMBL" id="JAJVDC020000241">
    <property type="protein sequence ID" value="KAL1617121.1"/>
    <property type="molecule type" value="Genomic_DNA"/>
</dbReference>
<dbReference type="SMART" id="SM00702">
    <property type="entry name" value="P4Hc"/>
    <property type="match status" value="1"/>
</dbReference>
<evidence type="ECO:0000256" key="2">
    <source>
        <dbReference type="ARBA" id="ARBA00022723"/>
    </source>
</evidence>
<keyword evidence="4" id="KW-0560">Oxidoreductase</keyword>
<evidence type="ECO:0000313" key="9">
    <source>
        <dbReference type="Proteomes" id="UP001521116"/>
    </source>
</evidence>
<dbReference type="Proteomes" id="UP001521116">
    <property type="component" value="Unassembled WGS sequence"/>
</dbReference>
<name>A0ABR3SD60_9PEZI</name>
<dbReference type="Pfam" id="PF13640">
    <property type="entry name" value="2OG-FeII_Oxy_3"/>
    <property type="match status" value="1"/>
</dbReference>
<keyword evidence="6" id="KW-1133">Transmembrane helix</keyword>
<keyword evidence="6" id="KW-0812">Transmembrane</keyword>
<dbReference type="Gene3D" id="2.60.120.620">
    <property type="entry name" value="q2cbj1_9rhob like domain"/>
    <property type="match status" value="1"/>
</dbReference>
<organism evidence="8 9">
    <name type="scientific">Neofusicoccum ribis</name>
    <dbReference type="NCBI Taxonomy" id="45134"/>
    <lineage>
        <taxon>Eukaryota</taxon>
        <taxon>Fungi</taxon>
        <taxon>Dikarya</taxon>
        <taxon>Ascomycota</taxon>
        <taxon>Pezizomycotina</taxon>
        <taxon>Dothideomycetes</taxon>
        <taxon>Dothideomycetes incertae sedis</taxon>
        <taxon>Botryosphaeriales</taxon>
        <taxon>Botryosphaeriaceae</taxon>
        <taxon>Neofusicoccum</taxon>
    </lineage>
</organism>